<evidence type="ECO:0000313" key="2">
    <source>
        <dbReference type="Proteomes" id="UP000186851"/>
    </source>
</evidence>
<protein>
    <submittedName>
        <fullName evidence="1">Uncharacterized protein</fullName>
    </submittedName>
</protein>
<dbReference type="AlphaFoldDB" id="A0AAF0IBF1"/>
<dbReference type="Proteomes" id="UP000186851">
    <property type="component" value="Chromosome"/>
</dbReference>
<proteinExistence type="predicted"/>
<name>A0AAF0IBF1_ODILC</name>
<sequence length="373" mass="42890">MSVKYQCSVCKNYVTAYESYFCPICQEVICYNCSKSEPTLYRCFRCGKVYEVKVARDNFTECKDCYECYYCESDLKIKYSNERYMFECPHCSWSSESQEPILTNTSKSGLIKDASDILRNERLNEECTVYCPKCKGTLVNKKNNVVNSLAKVFPKIIFNTKSIPVNTQVDLTYSIKNTRPEGAFFRIDWGAGGGFQIMQVSRAAEFDFHSPFIKSQKTGRLAVKADVTGELEILADLTYKFDEIHYGSGKTKIKIGPMMVYPKIEVTRVLDLPFTSNKDNNVRIHVKNEAGQEIQRLIITDMVLEGAIGFKRKYWDLKNLQPGGEVEYTYSFKVDPNARIVKFDMLRGKIRFSNFMPQIFLDYTGSTEIVEIT</sequence>
<reference evidence="1" key="2">
    <citation type="journal article" date="2022" name="Nat. Microbiol.">
        <title>A closed Candidatus Odinarchaeum chromosome exposes Asgard archaeal viruses.</title>
        <authorList>
            <person name="Tamarit D."/>
            <person name="Caceres E.F."/>
            <person name="Krupovic M."/>
            <person name="Nijland R."/>
            <person name="Eme L."/>
            <person name="Robinson N.P."/>
            <person name="Ettema T.J.G."/>
        </authorList>
    </citation>
    <scope>NUCLEOTIDE SEQUENCE</scope>
    <source>
        <strain evidence="1">LCB_4</strain>
    </source>
</reference>
<gene>
    <name evidence="1" type="ORF">OdinLCB4_005355</name>
</gene>
<evidence type="ECO:0000313" key="1">
    <source>
        <dbReference type="EMBL" id="WEU39897.1"/>
    </source>
</evidence>
<dbReference type="KEGG" id="oyw:OdinLCB4_005355"/>
<dbReference type="EMBL" id="CP091871">
    <property type="protein sequence ID" value="WEU39897.1"/>
    <property type="molecule type" value="Genomic_DNA"/>
</dbReference>
<accession>A0AAF0IBF1</accession>
<reference evidence="1" key="1">
    <citation type="journal article" date="2017" name="Nature">
        <title>Asgard archaea illuminate the origin of eukaryotic cellular complexity.</title>
        <authorList>
            <person name="Zaremba-Niedzwiedzka K."/>
            <person name="Caceres E.F."/>
            <person name="Saw J.H."/>
            <person name="Backstrom D."/>
            <person name="Juzokaite L."/>
            <person name="Vancaester E."/>
            <person name="Seitz K.W."/>
            <person name="Anantharaman K."/>
            <person name="Starnawski P."/>
            <person name="Kjeldsen K.U."/>
            <person name="Scott M.B."/>
            <person name="Nunoura T."/>
            <person name="Banfield J.F."/>
            <person name="Schramm A."/>
            <person name="Baker B.J."/>
            <person name="Spang A."/>
            <person name="Ettema T.J.G."/>
        </authorList>
    </citation>
    <scope>NUCLEOTIDE SEQUENCE</scope>
    <source>
        <strain evidence="1">LCB_4</strain>
    </source>
</reference>
<organism evidence="1 2">
    <name type="scientific">Odinarchaeota yellowstonii (strain LCB_4)</name>
    <dbReference type="NCBI Taxonomy" id="1841599"/>
    <lineage>
        <taxon>Archaea</taxon>
        <taxon>Promethearchaeati</taxon>
        <taxon>Candidatus Odinarchaeota</taxon>
        <taxon>Candidatus Odinarchaeia</taxon>
        <taxon>Candidatus Odinarchaeales</taxon>
        <taxon>Candidatus Odinarchaeaceae</taxon>
        <taxon>Candidatus Odinarchaeum</taxon>
    </lineage>
</organism>